<evidence type="ECO:0000256" key="1">
    <source>
        <dbReference type="SAM" id="MobiDB-lite"/>
    </source>
</evidence>
<dbReference type="EMBL" id="CP136892">
    <property type="protein sequence ID" value="WOK99938.1"/>
    <property type="molecule type" value="Genomic_DNA"/>
</dbReference>
<feature type="compositionally biased region" description="Basic and acidic residues" evidence="1">
    <location>
        <begin position="1"/>
        <end position="16"/>
    </location>
</feature>
<organism evidence="2 3">
    <name type="scientific">Canna indica</name>
    <name type="common">Indian-shot</name>
    <dbReference type="NCBI Taxonomy" id="4628"/>
    <lineage>
        <taxon>Eukaryota</taxon>
        <taxon>Viridiplantae</taxon>
        <taxon>Streptophyta</taxon>
        <taxon>Embryophyta</taxon>
        <taxon>Tracheophyta</taxon>
        <taxon>Spermatophyta</taxon>
        <taxon>Magnoliopsida</taxon>
        <taxon>Liliopsida</taxon>
        <taxon>Zingiberales</taxon>
        <taxon>Cannaceae</taxon>
        <taxon>Canna</taxon>
    </lineage>
</organism>
<keyword evidence="3" id="KW-1185">Reference proteome</keyword>
<sequence length="165" mass="17998">MSGEGKSELKNEKGAEEASLSFPTSRHGNLSRASSDDRLKDNLQNIRSSKNPAVLYYGASWYVGFKSFKCYLPMTDAVFYSFLLSYSPLPFHHLGDKHMIVSAGDGLLTAYIPPAVYIGSSPSAGSLHTHLRFYGVLNFRQKSPHLGGYGCGTDCRLAIALQNGV</sequence>
<protein>
    <submittedName>
        <fullName evidence="2">Uncharacterized protein</fullName>
    </submittedName>
</protein>
<dbReference type="AlphaFoldDB" id="A0AAQ3Q702"/>
<feature type="region of interest" description="Disordered" evidence="1">
    <location>
        <begin position="1"/>
        <end position="38"/>
    </location>
</feature>
<evidence type="ECO:0000313" key="3">
    <source>
        <dbReference type="Proteomes" id="UP001327560"/>
    </source>
</evidence>
<evidence type="ECO:0000313" key="2">
    <source>
        <dbReference type="EMBL" id="WOK99938.1"/>
    </source>
</evidence>
<reference evidence="2 3" key="1">
    <citation type="submission" date="2023-10" db="EMBL/GenBank/DDBJ databases">
        <title>Chromosome-scale genome assembly provides insights into flower coloration mechanisms of Canna indica.</title>
        <authorList>
            <person name="Li C."/>
        </authorList>
    </citation>
    <scope>NUCLEOTIDE SEQUENCE [LARGE SCALE GENOMIC DNA]</scope>
    <source>
        <tissue evidence="2">Flower</tissue>
    </source>
</reference>
<dbReference type="Proteomes" id="UP001327560">
    <property type="component" value="Chromosome 3"/>
</dbReference>
<gene>
    <name evidence="2" type="ORF">Cni_G08650</name>
</gene>
<proteinExistence type="predicted"/>
<feature type="compositionally biased region" description="Polar residues" evidence="1">
    <location>
        <begin position="21"/>
        <end position="33"/>
    </location>
</feature>
<name>A0AAQ3Q702_9LILI</name>
<accession>A0AAQ3Q702</accession>